<organism evidence="1 2">
    <name type="scientific">Nonomuraea insulae</name>
    <dbReference type="NCBI Taxonomy" id="1616787"/>
    <lineage>
        <taxon>Bacteria</taxon>
        <taxon>Bacillati</taxon>
        <taxon>Actinomycetota</taxon>
        <taxon>Actinomycetes</taxon>
        <taxon>Streptosporangiales</taxon>
        <taxon>Streptosporangiaceae</taxon>
        <taxon>Nonomuraea</taxon>
    </lineage>
</organism>
<comment type="caution">
    <text evidence="1">The sequence shown here is derived from an EMBL/GenBank/DDBJ whole genome shotgun (WGS) entry which is preliminary data.</text>
</comment>
<protein>
    <recommendedName>
        <fullName evidence="3">Trypsin</fullName>
    </recommendedName>
</protein>
<gene>
    <name evidence="1" type="ORF">ACFPZ3_54070</name>
</gene>
<dbReference type="EMBL" id="JBHSPA010000086">
    <property type="protein sequence ID" value="MFC5832833.1"/>
    <property type="molecule type" value="Genomic_DNA"/>
</dbReference>
<dbReference type="InterPro" id="IPR043504">
    <property type="entry name" value="Peptidase_S1_PA_chymotrypsin"/>
</dbReference>
<evidence type="ECO:0000313" key="1">
    <source>
        <dbReference type="EMBL" id="MFC5832833.1"/>
    </source>
</evidence>
<dbReference type="RefSeq" id="WP_379522270.1">
    <property type="nucleotide sequence ID" value="NZ_JBHSPA010000086.1"/>
</dbReference>
<dbReference type="Proteomes" id="UP001596058">
    <property type="component" value="Unassembled WGS sequence"/>
</dbReference>
<dbReference type="Gene3D" id="2.40.10.10">
    <property type="entry name" value="Trypsin-like serine proteases"/>
    <property type="match status" value="1"/>
</dbReference>
<name>A0ABW1D7R9_9ACTN</name>
<sequence length="116" mass="12435">MEGPAGATTMGKVFFIGSDLQPHWCTGTAVQSQYRNLVATTGHCLVDTEAPIGALGKWVFVPGYLNGITTRVSDTDGDSRYDTGISPCFDSQTYGIYRRAAVIWSGTITRLPDPAS</sequence>
<dbReference type="InterPro" id="IPR009003">
    <property type="entry name" value="Peptidase_S1_PA"/>
</dbReference>
<proteinExistence type="predicted"/>
<evidence type="ECO:0008006" key="3">
    <source>
        <dbReference type="Google" id="ProtNLM"/>
    </source>
</evidence>
<accession>A0ABW1D7R9</accession>
<reference evidence="2" key="1">
    <citation type="journal article" date="2019" name="Int. J. Syst. Evol. Microbiol.">
        <title>The Global Catalogue of Microorganisms (GCM) 10K type strain sequencing project: providing services to taxonomists for standard genome sequencing and annotation.</title>
        <authorList>
            <consortium name="The Broad Institute Genomics Platform"/>
            <consortium name="The Broad Institute Genome Sequencing Center for Infectious Disease"/>
            <person name="Wu L."/>
            <person name="Ma J."/>
        </authorList>
    </citation>
    <scope>NUCLEOTIDE SEQUENCE [LARGE SCALE GENOMIC DNA]</scope>
    <source>
        <strain evidence="2">CCUG 53903</strain>
    </source>
</reference>
<keyword evidence="2" id="KW-1185">Reference proteome</keyword>
<evidence type="ECO:0000313" key="2">
    <source>
        <dbReference type="Proteomes" id="UP001596058"/>
    </source>
</evidence>
<dbReference type="SUPFAM" id="SSF50494">
    <property type="entry name" value="Trypsin-like serine proteases"/>
    <property type="match status" value="1"/>
</dbReference>